<dbReference type="VEuPathDB" id="CryptoDB:Vbra_23239"/>
<reference evidence="1 2" key="1">
    <citation type="submission" date="2014-11" db="EMBL/GenBank/DDBJ databases">
        <authorList>
            <person name="Zhu J."/>
            <person name="Qi W."/>
            <person name="Song R."/>
        </authorList>
    </citation>
    <scope>NUCLEOTIDE SEQUENCE [LARGE SCALE GENOMIC DNA]</scope>
</reference>
<dbReference type="Proteomes" id="UP000041254">
    <property type="component" value="Unassembled WGS sequence"/>
</dbReference>
<protein>
    <submittedName>
        <fullName evidence="1">Uncharacterized protein</fullName>
    </submittedName>
</protein>
<proteinExistence type="predicted"/>
<evidence type="ECO:0000313" key="2">
    <source>
        <dbReference type="Proteomes" id="UP000041254"/>
    </source>
</evidence>
<keyword evidence="2" id="KW-1185">Reference proteome</keyword>
<dbReference type="AlphaFoldDB" id="A0A0G4GP09"/>
<dbReference type="EMBL" id="CDMY01000742">
    <property type="protein sequence ID" value="CEM32023.1"/>
    <property type="molecule type" value="Genomic_DNA"/>
</dbReference>
<dbReference type="InParanoid" id="A0A0G4GP09"/>
<evidence type="ECO:0000313" key="1">
    <source>
        <dbReference type="EMBL" id="CEM32023.1"/>
    </source>
</evidence>
<accession>A0A0G4GP09</accession>
<organism evidence="1 2">
    <name type="scientific">Vitrella brassicaformis (strain CCMP3155)</name>
    <dbReference type="NCBI Taxonomy" id="1169540"/>
    <lineage>
        <taxon>Eukaryota</taxon>
        <taxon>Sar</taxon>
        <taxon>Alveolata</taxon>
        <taxon>Colpodellida</taxon>
        <taxon>Vitrellaceae</taxon>
        <taxon>Vitrella</taxon>
    </lineage>
</organism>
<gene>
    <name evidence="1" type="ORF">Vbra_23239</name>
</gene>
<sequence length="78" mass="9431">MNHNLNRQNRHLLHYPNQHPNRPLIFHPIMNQNLKQEQDKYHLLHQSHRLIFHLNGTLLHQPMGRGGQQHIEQQEGQE</sequence>
<name>A0A0G4GP09_VITBC</name>